<dbReference type="PANTHER" id="PTHR15454">
    <property type="entry name" value="NISCHARIN RELATED"/>
    <property type="match status" value="1"/>
</dbReference>
<dbReference type="InterPro" id="IPR031782">
    <property type="entry name" value="LIP1_N"/>
</dbReference>
<reference evidence="7 8" key="1">
    <citation type="submission" date="2024-05" db="EMBL/GenBank/DDBJ databases">
        <authorList>
            <person name="Wallberg A."/>
        </authorList>
    </citation>
    <scope>NUCLEOTIDE SEQUENCE [LARGE SCALE GENOMIC DNA]</scope>
</reference>
<dbReference type="Pfam" id="PF15904">
    <property type="entry name" value="LIP1"/>
    <property type="match status" value="1"/>
</dbReference>
<feature type="non-terminal residue" evidence="7">
    <location>
        <position position="759"/>
    </location>
</feature>
<dbReference type="InterPro" id="IPR001611">
    <property type="entry name" value="Leu-rich_rpt"/>
</dbReference>
<proteinExistence type="predicted"/>
<evidence type="ECO:0000256" key="3">
    <source>
        <dbReference type="ARBA" id="ARBA00022614"/>
    </source>
</evidence>
<evidence type="ECO:0000256" key="5">
    <source>
        <dbReference type="SAM" id="MobiDB-lite"/>
    </source>
</evidence>
<evidence type="ECO:0000256" key="1">
    <source>
        <dbReference type="ARBA" id="ARBA00004496"/>
    </source>
</evidence>
<dbReference type="Pfam" id="PF13855">
    <property type="entry name" value="LRR_8"/>
    <property type="match status" value="1"/>
</dbReference>
<feature type="region of interest" description="Disordered" evidence="5">
    <location>
        <begin position="635"/>
        <end position="661"/>
    </location>
</feature>
<keyword evidence="4" id="KW-0677">Repeat</keyword>
<dbReference type="Gene3D" id="3.80.10.10">
    <property type="entry name" value="Ribonuclease Inhibitor"/>
    <property type="match status" value="2"/>
</dbReference>
<comment type="subcellular location">
    <subcellularLocation>
        <location evidence="1">Cytoplasm</location>
    </subcellularLocation>
</comment>
<keyword evidence="8" id="KW-1185">Reference proteome</keyword>
<organism evidence="7 8">
    <name type="scientific">Meganyctiphanes norvegica</name>
    <name type="common">Northern krill</name>
    <name type="synonym">Thysanopoda norvegica</name>
    <dbReference type="NCBI Taxonomy" id="48144"/>
    <lineage>
        <taxon>Eukaryota</taxon>
        <taxon>Metazoa</taxon>
        <taxon>Ecdysozoa</taxon>
        <taxon>Arthropoda</taxon>
        <taxon>Crustacea</taxon>
        <taxon>Multicrustacea</taxon>
        <taxon>Malacostraca</taxon>
        <taxon>Eumalacostraca</taxon>
        <taxon>Eucarida</taxon>
        <taxon>Euphausiacea</taxon>
        <taxon>Euphausiidae</taxon>
        <taxon>Meganyctiphanes</taxon>
    </lineage>
</organism>
<dbReference type="SUPFAM" id="SSF52075">
    <property type="entry name" value="Outer arm dynein light chain 1"/>
    <property type="match status" value="1"/>
</dbReference>
<dbReference type="PROSITE" id="PS51450">
    <property type="entry name" value="LRR"/>
    <property type="match status" value="2"/>
</dbReference>
<comment type="caution">
    <text evidence="7">The sequence shown here is derived from an EMBL/GenBank/DDBJ whole genome shotgun (WGS) entry which is preliminary data.</text>
</comment>
<gene>
    <name evidence="7" type="ORF">MNOR_LOCUS8699</name>
</gene>
<accession>A0AAV2Q7S5</accession>
<feature type="region of interest" description="Disordered" evidence="5">
    <location>
        <begin position="422"/>
        <end position="446"/>
    </location>
</feature>
<dbReference type="AlphaFoldDB" id="A0AAV2Q7S5"/>
<evidence type="ECO:0000256" key="2">
    <source>
        <dbReference type="ARBA" id="ARBA00022490"/>
    </source>
</evidence>
<dbReference type="PANTHER" id="PTHR15454:SF69">
    <property type="entry name" value="SERINE_THREONINE-PROTEIN KINASE 11-INTERACTING PROTEIN"/>
    <property type="match status" value="1"/>
</dbReference>
<evidence type="ECO:0000313" key="7">
    <source>
        <dbReference type="EMBL" id="CAL4071944.1"/>
    </source>
</evidence>
<feature type="compositionally biased region" description="Basic and acidic residues" evidence="5">
    <location>
        <begin position="635"/>
        <end position="650"/>
    </location>
</feature>
<keyword evidence="3" id="KW-0433">Leucine-rich repeat</keyword>
<sequence length="759" mass="85312">MDDATLQKVCTLDGALRQSAHLLLSRKHKLSLDTWSLCEIQEAFSLILEVEQHTNFHVLPANHRQHPAIPHLQFIYDLLQKIYGLRLWARHGAVLPPEQVVSLRCFRSLQALELDHTPVSCLKGLQNLRPNLKSIIAVKCIHQLSDLFIRCGADKAGEFAWQELEIAVLSHNNLTTLDQSLRLLPNLQVLDLSHCCLEDGSSLEFLPRITYLDLSHNHLTILPRLSPTAAKTITVILVNNNLISHIGGLDEYQGLEEVDLRDNVLSLQEVLTPLSLLPKLQTLGLKGNPLACDQNYRMHAVRRLNPQLTNHKVFLVDGDFRVFAETTPCMQSASSKPPYKRGCVIALFSCWANCQPTCPYSGNPSGPTMMLQLEDPRDTIAQTLDADTSHPASVIEETISSSVKSTGNIKKKSRKSHIRHITIADSGDEEEDSDGIQPIPENDSLLSKDITPMHTILLENDPSTPPPSLAVGSDFSSLNIDSLANALNVLQVKNDNKSSETEQSDKLLDEILQDKNTSFISECKIAEVVTENSEDEDLTPAQTTLSLPEDKKNETFFGGKIPTHDSSYNIAAASNFPENKDFMTVLNYAISGGFSHNFYRSPEIFLHRYSDVHKKLSESNDDEKDEEEIYRLLARREINDDTNEKPHAFDSDDSNSSDANATFESGCAEGKKLIDIILAVTKQHFKEKHHITTRTLYRWELSIIESLEVLSTTPYKVLLTFSTIRPAFKSRTYILDESDYQILRYQTISVIPRIIFYKI</sequence>
<name>A0AAV2Q7S5_MEGNR</name>
<dbReference type="EMBL" id="CAXKWB010004074">
    <property type="protein sequence ID" value="CAL4071944.1"/>
    <property type="molecule type" value="Genomic_DNA"/>
</dbReference>
<dbReference type="GO" id="GO:0005737">
    <property type="term" value="C:cytoplasm"/>
    <property type="evidence" value="ECO:0007669"/>
    <property type="project" value="UniProtKB-SubCell"/>
</dbReference>
<evidence type="ECO:0000256" key="4">
    <source>
        <dbReference type="ARBA" id="ARBA00022737"/>
    </source>
</evidence>
<protein>
    <recommendedName>
        <fullName evidence="6">LKB1 serine/threonine kinase interacting protein 1 N-terminal domain-containing protein</fullName>
    </recommendedName>
</protein>
<feature type="domain" description="LKB1 serine/threonine kinase interacting protein 1 N-terminal" evidence="6">
    <location>
        <begin position="9"/>
        <end position="87"/>
    </location>
</feature>
<evidence type="ECO:0000259" key="6">
    <source>
        <dbReference type="Pfam" id="PF15904"/>
    </source>
</evidence>
<dbReference type="InterPro" id="IPR032675">
    <property type="entry name" value="LRR_dom_sf"/>
</dbReference>
<keyword evidence="2" id="KW-0963">Cytoplasm</keyword>
<dbReference type="Proteomes" id="UP001497623">
    <property type="component" value="Unassembled WGS sequence"/>
</dbReference>
<evidence type="ECO:0000313" key="8">
    <source>
        <dbReference type="Proteomes" id="UP001497623"/>
    </source>
</evidence>